<protein>
    <submittedName>
        <fullName evidence="7">Integrase</fullName>
    </submittedName>
</protein>
<proteinExistence type="inferred from homology"/>
<dbReference type="Gene3D" id="1.10.443.10">
    <property type="entry name" value="Intergrase catalytic core"/>
    <property type="match status" value="1"/>
</dbReference>
<evidence type="ECO:0000256" key="4">
    <source>
        <dbReference type="ARBA" id="ARBA00023172"/>
    </source>
</evidence>
<dbReference type="GO" id="GO:0006310">
    <property type="term" value="P:DNA recombination"/>
    <property type="evidence" value="ECO:0007669"/>
    <property type="project" value="UniProtKB-KW"/>
</dbReference>
<sequence length="356" mass="40422">MSRKRYQYVQKETSRHGRTVWYFRIGNGKRTRLHGEYGSDQFVAEWRTLVASAETTMPDQASKNTLQWLVDRYHESAAFKGLAPSTQRMRKNILKSVCQTGGKLVLTQITRQTIASGRDRRADTPHAAINFMKVMGYLFEFAVDAGYMRSNPVRGVKRPKIRSEGFMPWTDDDIRAFYEKHPLGSMARLAIDLFLWTGLRRGDMFRLGPQHIRDGVIEFRASKNAKMVYIEISPSLARSLDACETHHLAFLTTPVHGRPFKSAASFGNWFGKMCAEAGISPRAHGLRKKGAIDLAELGGTTEELKARFGWKSDAMAGLYTREADRRRLAKQASKKLNENALSPHLYLKSPHPKKNN</sequence>
<organism evidence="7 8">
    <name type="scientific">Martelella alba</name>
    <dbReference type="NCBI Taxonomy" id="2590451"/>
    <lineage>
        <taxon>Bacteria</taxon>
        <taxon>Pseudomonadati</taxon>
        <taxon>Pseudomonadota</taxon>
        <taxon>Alphaproteobacteria</taxon>
        <taxon>Hyphomicrobiales</taxon>
        <taxon>Aurantimonadaceae</taxon>
        <taxon>Martelella</taxon>
    </lineage>
</organism>
<dbReference type="GO" id="GO:0003677">
    <property type="term" value="F:DNA binding"/>
    <property type="evidence" value="ECO:0007669"/>
    <property type="project" value="UniProtKB-KW"/>
</dbReference>
<feature type="domain" description="Tyr recombinase" evidence="6">
    <location>
        <begin position="164"/>
        <end position="333"/>
    </location>
</feature>
<dbReference type="InterPro" id="IPR010998">
    <property type="entry name" value="Integrase_recombinase_N"/>
</dbReference>
<accession>A0A506U0N0</accession>
<dbReference type="InterPro" id="IPR002104">
    <property type="entry name" value="Integrase_catalytic"/>
</dbReference>
<dbReference type="Pfam" id="PF00589">
    <property type="entry name" value="Phage_integrase"/>
    <property type="match status" value="1"/>
</dbReference>
<name>A0A506U0N0_9HYPH</name>
<feature type="region of interest" description="Disordered" evidence="5">
    <location>
        <begin position="329"/>
        <end position="356"/>
    </location>
</feature>
<evidence type="ECO:0000256" key="5">
    <source>
        <dbReference type="SAM" id="MobiDB-lite"/>
    </source>
</evidence>
<dbReference type="PANTHER" id="PTHR30349:SF41">
    <property type="entry name" value="INTEGRASE_RECOMBINASE PROTEIN MJ0367-RELATED"/>
    <property type="match status" value="1"/>
</dbReference>
<keyword evidence="2" id="KW-0229">DNA integration</keyword>
<evidence type="ECO:0000313" key="7">
    <source>
        <dbReference type="EMBL" id="TPW26159.1"/>
    </source>
</evidence>
<evidence type="ECO:0000259" key="6">
    <source>
        <dbReference type="PROSITE" id="PS51898"/>
    </source>
</evidence>
<dbReference type="PANTHER" id="PTHR30349">
    <property type="entry name" value="PHAGE INTEGRASE-RELATED"/>
    <property type="match status" value="1"/>
</dbReference>
<evidence type="ECO:0000313" key="8">
    <source>
        <dbReference type="Proteomes" id="UP000318801"/>
    </source>
</evidence>
<dbReference type="PROSITE" id="PS51898">
    <property type="entry name" value="TYR_RECOMBINASE"/>
    <property type="match status" value="1"/>
</dbReference>
<comment type="similarity">
    <text evidence="1">Belongs to the 'phage' integrase family.</text>
</comment>
<evidence type="ECO:0000256" key="1">
    <source>
        <dbReference type="ARBA" id="ARBA00008857"/>
    </source>
</evidence>
<gene>
    <name evidence="7" type="ORF">FJU08_22590</name>
</gene>
<dbReference type="AlphaFoldDB" id="A0A506U0N0"/>
<dbReference type="GO" id="GO:0015074">
    <property type="term" value="P:DNA integration"/>
    <property type="evidence" value="ECO:0007669"/>
    <property type="project" value="UniProtKB-KW"/>
</dbReference>
<comment type="caution">
    <text evidence="7">The sequence shown here is derived from an EMBL/GenBank/DDBJ whole genome shotgun (WGS) entry which is preliminary data.</text>
</comment>
<reference evidence="7 8" key="1">
    <citation type="submission" date="2019-06" db="EMBL/GenBank/DDBJ databases">
        <authorList>
            <person name="Li M."/>
        </authorList>
    </citation>
    <scope>NUCLEOTIDE SEQUENCE [LARGE SCALE GENOMIC DNA]</scope>
    <source>
        <strain evidence="7 8">BGMRC2036</strain>
    </source>
</reference>
<dbReference type="Proteomes" id="UP000318801">
    <property type="component" value="Unassembled WGS sequence"/>
</dbReference>
<dbReference type="InterPro" id="IPR050090">
    <property type="entry name" value="Tyrosine_recombinase_XerCD"/>
</dbReference>
<keyword evidence="8" id="KW-1185">Reference proteome</keyword>
<dbReference type="InterPro" id="IPR013762">
    <property type="entry name" value="Integrase-like_cat_sf"/>
</dbReference>
<keyword evidence="4" id="KW-0233">DNA recombination</keyword>
<dbReference type="EMBL" id="VHLG01000044">
    <property type="protein sequence ID" value="TPW26159.1"/>
    <property type="molecule type" value="Genomic_DNA"/>
</dbReference>
<dbReference type="InterPro" id="IPR011010">
    <property type="entry name" value="DNA_brk_join_enz"/>
</dbReference>
<dbReference type="OrthoDB" id="7873969at2"/>
<dbReference type="SUPFAM" id="SSF56349">
    <property type="entry name" value="DNA breaking-rejoining enzymes"/>
    <property type="match status" value="1"/>
</dbReference>
<evidence type="ECO:0000256" key="3">
    <source>
        <dbReference type="ARBA" id="ARBA00023125"/>
    </source>
</evidence>
<dbReference type="Gene3D" id="1.10.150.130">
    <property type="match status" value="1"/>
</dbReference>
<evidence type="ECO:0000256" key="2">
    <source>
        <dbReference type="ARBA" id="ARBA00022908"/>
    </source>
</evidence>
<keyword evidence="3" id="KW-0238">DNA-binding</keyword>